<feature type="compositionally biased region" description="Low complexity" evidence="1">
    <location>
        <begin position="1"/>
        <end position="11"/>
    </location>
</feature>
<feature type="region of interest" description="Disordered" evidence="1">
    <location>
        <begin position="1"/>
        <end position="34"/>
    </location>
</feature>
<feature type="region of interest" description="Disordered" evidence="1">
    <location>
        <begin position="75"/>
        <end position="110"/>
    </location>
</feature>
<dbReference type="EMBL" id="JARKIB010000316">
    <property type="protein sequence ID" value="KAJ7714971.1"/>
    <property type="molecule type" value="Genomic_DNA"/>
</dbReference>
<evidence type="ECO:0000313" key="3">
    <source>
        <dbReference type="Proteomes" id="UP001215598"/>
    </source>
</evidence>
<evidence type="ECO:0000313" key="2">
    <source>
        <dbReference type="EMBL" id="KAJ7714971.1"/>
    </source>
</evidence>
<accession>A0AAD7H9T2</accession>
<name>A0AAD7H9T2_9AGAR</name>
<reference evidence="2" key="1">
    <citation type="submission" date="2023-03" db="EMBL/GenBank/DDBJ databases">
        <title>Massive genome expansion in bonnet fungi (Mycena s.s.) driven by repeated elements and novel gene families across ecological guilds.</title>
        <authorList>
            <consortium name="Lawrence Berkeley National Laboratory"/>
            <person name="Harder C.B."/>
            <person name="Miyauchi S."/>
            <person name="Viragh M."/>
            <person name="Kuo A."/>
            <person name="Thoen E."/>
            <person name="Andreopoulos B."/>
            <person name="Lu D."/>
            <person name="Skrede I."/>
            <person name="Drula E."/>
            <person name="Henrissat B."/>
            <person name="Morin E."/>
            <person name="Kohler A."/>
            <person name="Barry K."/>
            <person name="LaButti K."/>
            <person name="Morin E."/>
            <person name="Salamov A."/>
            <person name="Lipzen A."/>
            <person name="Mereny Z."/>
            <person name="Hegedus B."/>
            <person name="Baldrian P."/>
            <person name="Stursova M."/>
            <person name="Weitz H."/>
            <person name="Taylor A."/>
            <person name="Grigoriev I.V."/>
            <person name="Nagy L.G."/>
            <person name="Martin F."/>
            <person name="Kauserud H."/>
        </authorList>
    </citation>
    <scope>NUCLEOTIDE SEQUENCE</scope>
    <source>
        <strain evidence="2">CBHHK182m</strain>
    </source>
</reference>
<feature type="compositionally biased region" description="Polar residues" evidence="1">
    <location>
        <begin position="89"/>
        <end position="104"/>
    </location>
</feature>
<gene>
    <name evidence="2" type="ORF">B0H16DRAFT_1477699</name>
</gene>
<keyword evidence="3" id="KW-1185">Reference proteome</keyword>
<evidence type="ECO:0000256" key="1">
    <source>
        <dbReference type="SAM" id="MobiDB-lite"/>
    </source>
</evidence>
<comment type="caution">
    <text evidence="2">The sequence shown here is derived from an EMBL/GenBank/DDBJ whole genome shotgun (WGS) entry which is preliminary data.</text>
</comment>
<dbReference type="Proteomes" id="UP001215598">
    <property type="component" value="Unassembled WGS sequence"/>
</dbReference>
<protein>
    <submittedName>
        <fullName evidence="2">Uncharacterized protein</fullName>
    </submittedName>
</protein>
<sequence length="110" mass="12067">MAEIRAAAAAKKQAKEVVGTKRKSSAENENPAAEKSLLNQVTALTLPQSSFDPGVLFKTKLGDFLFGTVDLEEKSNDQHTIKTKRAIRESNSQPRDTQGRQQQALELAEL</sequence>
<proteinExistence type="predicted"/>
<organism evidence="2 3">
    <name type="scientific">Mycena metata</name>
    <dbReference type="NCBI Taxonomy" id="1033252"/>
    <lineage>
        <taxon>Eukaryota</taxon>
        <taxon>Fungi</taxon>
        <taxon>Dikarya</taxon>
        <taxon>Basidiomycota</taxon>
        <taxon>Agaricomycotina</taxon>
        <taxon>Agaricomycetes</taxon>
        <taxon>Agaricomycetidae</taxon>
        <taxon>Agaricales</taxon>
        <taxon>Marasmiineae</taxon>
        <taxon>Mycenaceae</taxon>
        <taxon>Mycena</taxon>
    </lineage>
</organism>
<dbReference type="AlphaFoldDB" id="A0AAD7H9T2"/>